<comment type="caution">
    <text evidence="3">The sequence shown here is derived from an EMBL/GenBank/DDBJ whole genome shotgun (WGS) entry which is preliminary data.</text>
</comment>
<gene>
    <name evidence="3" type="ORF">XAT740_LOCUS28363</name>
</gene>
<organism evidence="3 4">
    <name type="scientific">Adineta ricciae</name>
    <name type="common">Rotifer</name>
    <dbReference type="NCBI Taxonomy" id="249248"/>
    <lineage>
        <taxon>Eukaryota</taxon>
        <taxon>Metazoa</taxon>
        <taxon>Spiralia</taxon>
        <taxon>Gnathifera</taxon>
        <taxon>Rotifera</taxon>
        <taxon>Eurotatoria</taxon>
        <taxon>Bdelloidea</taxon>
        <taxon>Adinetida</taxon>
        <taxon>Adinetidae</taxon>
        <taxon>Adineta</taxon>
    </lineage>
</organism>
<keyword evidence="1" id="KW-0175">Coiled coil</keyword>
<dbReference type="EMBL" id="CAJNOR010002417">
    <property type="protein sequence ID" value="CAF1291448.1"/>
    <property type="molecule type" value="Genomic_DNA"/>
</dbReference>
<feature type="region of interest" description="Disordered" evidence="2">
    <location>
        <begin position="636"/>
        <end position="670"/>
    </location>
</feature>
<evidence type="ECO:0000256" key="2">
    <source>
        <dbReference type="SAM" id="MobiDB-lite"/>
    </source>
</evidence>
<accession>A0A815D1A0</accession>
<evidence type="ECO:0000313" key="4">
    <source>
        <dbReference type="Proteomes" id="UP000663828"/>
    </source>
</evidence>
<reference evidence="3" key="1">
    <citation type="submission" date="2021-02" db="EMBL/GenBank/DDBJ databases">
        <authorList>
            <person name="Nowell W R."/>
        </authorList>
    </citation>
    <scope>NUCLEOTIDE SEQUENCE</scope>
</reference>
<proteinExistence type="predicted"/>
<evidence type="ECO:0000256" key="1">
    <source>
        <dbReference type="SAM" id="Coils"/>
    </source>
</evidence>
<dbReference type="Proteomes" id="UP000663828">
    <property type="component" value="Unassembled WGS sequence"/>
</dbReference>
<name>A0A815D1A0_ADIRI</name>
<dbReference type="AlphaFoldDB" id="A0A815D1A0"/>
<evidence type="ECO:0000313" key="3">
    <source>
        <dbReference type="EMBL" id="CAF1291448.1"/>
    </source>
</evidence>
<sequence>MTNNINSSSAVCFLTRQAAFHVLEFASQLAAVTSSIDVFILIDHNNVSIPSSPATFRFIQLDETTVSREGFQKANIFGSNKICSAWDKALYHFTRIATNYSFVWFVEEDVFIPTTQAFLSLHELYSPYYDFITKELIYHHEGNPRSWYHYYSAPGKFIPPWVRGMVCTVGCSRRMLSAVDEYARWRGELTFLEFLFHTIAAHDKKMTIVTPFELSTIVFRQQVFFEQIKKRPNNIWHPMKNFLQQIKWRQNIINIALADKNHTLNKFHALKSRIVNNINPNSVSDLNHLLSMFERVKYQFTSAERQQLRQLFVRLATDQSEEISSLLHRLADHAFKLSEGIHDCDLFCLTHIEMKRFVVAHINTTMEEDRTEKYVALENKLVENKKTILWLVKNGNGSIDEIGRLRREAKQLTLNLTREIQCERRYIKCNRTNKWIWLKLSNKGPSSVDFDEQLIASDATRTNVSGQMNDIEKRHEKLKQRASQGQTEKNLLNQVAQWEKESIGKIQIAAKKARTEIQQFIKDSNTQIATSLNKVSTELRSKKRANNYTDRDIENLNNLLQSCGEYMKQQNELNVIKKDFSASELIKIAKNFAPTQETIRPTTRSTRFAPTREQQPLSPRLERYSLPPEIGFLSERPAQRADYNTLPPPQFNPTPQTRRRPIDVAPNSRINSDPYPSISFNVNSGTDKNIQRLFESIGTLAPMNKIGPMSGDCDYETTQMESFLAQTFQFRNIPGEFIVHGVKSFRLGRPPFLMDPNTLIRFPGTGRVAFAMTAQEILDWQQSYRVYADEDAHCINKIFIRRALQGLTKSGEEAFAMKFVVRISQCPILMEFDARVIQRELQHDWPQRIKLVSVTGIDFAGRIHDLNDITTYVLNWTDIYEIDPKTSLPLVYNGRDFRVKARAPRAQLHERQLLADLMRMARLRLYACDREQVQVVVETGIGLGVFAGKHIGIDAKVRTLSARAIRQVLEEDGPVFQHICAVVFALPIFESDVRNGRRDDVYQAFADEFNTSQYKGRIPVLVADQDMHRLTVWIAMSGYRVSELNPADSHGVFGEYWQNRGPAVEEKLALTTVGLLVQHHLINPHVLDMDHYHLVSFKT</sequence>
<protein>
    <submittedName>
        <fullName evidence="3">Uncharacterized protein</fullName>
    </submittedName>
</protein>
<feature type="coiled-coil region" evidence="1">
    <location>
        <begin position="461"/>
        <end position="488"/>
    </location>
</feature>
<keyword evidence="4" id="KW-1185">Reference proteome</keyword>